<evidence type="ECO:0000256" key="1">
    <source>
        <dbReference type="ARBA" id="ARBA00022737"/>
    </source>
</evidence>
<feature type="domain" description="Nephrocystin 3-like N-terminal" evidence="2">
    <location>
        <begin position="26"/>
        <end position="156"/>
    </location>
</feature>
<accession>A0A4Y7RJT6</accession>
<dbReference type="OrthoDB" id="5967843at2759"/>
<name>A0A4Y7RJT6_COPMI</name>
<dbReference type="InterPro" id="IPR027417">
    <property type="entry name" value="P-loop_NTPase"/>
</dbReference>
<evidence type="ECO:0000313" key="3">
    <source>
        <dbReference type="EMBL" id="TEB08999.1"/>
    </source>
</evidence>
<keyword evidence="1" id="KW-0677">Repeat</keyword>
<dbReference type="AlphaFoldDB" id="A0A4Y7RJT6"/>
<dbReference type="Pfam" id="PF24883">
    <property type="entry name" value="NPHP3_N"/>
    <property type="match status" value="1"/>
</dbReference>
<organism evidence="3 4">
    <name type="scientific">Coprinellus micaceus</name>
    <name type="common">Glistening ink-cap mushroom</name>
    <name type="synonym">Coprinus micaceus</name>
    <dbReference type="NCBI Taxonomy" id="71717"/>
    <lineage>
        <taxon>Eukaryota</taxon>
        <taxon>Fungi</taxon>
        <taxon>Dikarya</taxon>
        <taxon>Basidiomycota</taxon>
        <taxon>Agaricomycotina</taxon>
        <taxon>Agaricomycetes</taxon>
        <taxon>Agaricomycetidae</taxon>
        <taxon>Agaricales</taxon>
        <taxon>Agaricineae</taxon>
        <taxon>Psathyrellaceae</taxon>
        <taxon>Coprinellus</taxon>
    </lineage>
</organism>
<gene>
    <name evidence="3" type="ORF">FA13DRAFT_1574730</name>
</gene>
<dbReference type="Proteomes" id="UP000298030">
    <property type="component" value="Unassembled WGS sequence"/>
</dbReference>
<protein>
    <recommendedName>
        <fullName evidence="2">Nephrocystin 3-like N-terminal domain-containing protein</fullName>
    </recommendedName>
</protein>
<feature type="non-terminal residue" evidence="3">
    <location>
        <position position="1"/>
    </location>
</feature>
<sequence length="156" mass="17325">GAFHDSNERCDSPNFRPETTLAVREKIMGWISKSNQRETAKVIWLSGPAECGKTAIVGSVAEVCKEEGDLATSFFASGTGSEKRCHKQHLIPTLAYGLTQHNSPLLLRDRVLTSIGRDPSVFSKRLHEQCKLLFLKPFFDAQISSDRSFVMIIDGL</sequence>
<evidence type="ECO:0000259" key="2">
    <source>
        <dbReference type="Pfam" id="PF24883"/>
    </source>
</evidence>
<dbReference type="InterPro" id="IPR056884">
    <property type="entry name" value="NPHP3-like_N"/>
</dbReference>
<comment type="caution">
    <text evidence="3">The sequence shown here is derived from an EMBL/GenBank/DDBJ whole genome shotgun (WGS) entry which is preliminary data.</text>
</comment>
<reference evidence="3 4" key="1">
    <citation type="journal article" date="2019" name="Nat. Ecol. Evol.">
        <title>Megaphylogeny resolves global patterns of mushroom evolution.</title>
        <authorList>
            <person name="Varga T."/>
            <person name="Krizsan K."/>
            <person name="Foldi C."/>
            <person name="Dima B."/>
            <person name="Sanchez-Garcia M."/>
            <person name="Sanchez-Ramirez S."/>
            <person name="Szollosi G.J."/>
            <person name="Szarkandi J.G."/>
            <person name="Papp V."/>
            <person name="Albert L."/>
            <person name="Andreopoulos W."/>
            <person name="Angelini C."/>
            <person name="Antonin V."/>
            <person name="Barry K.W."/>
            <person name="Bougher N.L."/>
            <person name="Buchanan P."/>
            <person name="Buyck B."/>
            <person name="Bense V."/>
            <person name="Catcheside P."/>
            <person name="Chovatia M."/>
            <person name="Cooper J."/>
            <person name="Damon W."/>
            <person name="Desjardin D."/>
            <person name="Finy P."/>
            <person name="Geml J."/>
            <person name="Haridas S."/>
            <person name="Hughes K."/>
            <person name="Justo A."/>
            <person name="Karasinski D."/>
            <person name="Kautmanova I."/>
            <person name="Kiss B."/>
            <person name="Kocsube S."/>
            <person name="Kotiranta H."/>
            <person name="LaButti K.M."/>
            <person name="Lechner B.E."/>
            <person name="Liimatainen K."/>
            <person name="Lipzen A."/>
            <person name="Lukacs Z."/>
            <person name="Mihaltcheva S."/>
            <person name="Morgado L.N."/>
            <person name="Niskanen T."/>
            <person name="Noordeloos M.E."/>
            <person name="Ohm R.A."/>
            <person name="Ortiz-Santana B."/>
            <person name="Ovrebo C."/>
            <person name="Racz N."/>
            <person name="Riley R."/>
            <person name="Savchenko A."/>
            <person name="Shiryaev A."/>
            <person name="Soop K."/>
            <person name="Spirin V."/>
            <person name="Szebenyi C."/>
            <person name="Tomsovsky M."/>
            <person name="Tulloss R.E."/>
            <person name="Uehling J."/>
            <person name="Grigoriev I.V."/>
            <person name="Vagvolgyi C."/>
            <person name="Papp T."/>
            <person name="Martin F.M."/>
            <person name="Miettinen O."/>
            <person name="Hibbett D.S."/>
            <person name="Nagy L.G."/>
        </authorList>
    </citation>
    <scope>NUCLEOTIDE SEQUENCE [LARGE SCALE GENOMIC DNA]</scope>
    <source>
        <strain evidence="3 4">FP101781</strain>
    </source>
</reference>
<keyword evidence="4" id="KW-1185">Reference proteome</keyword>
<evidence type="ECO:0000313" key="4">
    <source>
        <dbReference type="Proteomes" id="UP000298030"/>
    </source>
</evidence>
<dbReference type="EMBL" id="QPFP01000527">
    <property type="protein sequence ID" value="TEB08999.1"/>
    <property type="molecule type" value="Genomic_DNA"/>
</dbReference>
<dbReference type="STRING" id="71717.A0A4Y7RJT6"/>
<feature type="non-terminal residue" evidence="3">
    <location>
        <position position="156"/>
    </location>
</feature>
<dbReference type="Gene3D" id="3.40.50.300">
    <property type="entry name" value="P-loop containing nucleotide triphosphate hydrolases"/>
    <property type="match status" value="1"/>
</dbReference>
<proteinExistence type="predicted"/>